<feature type="compositionally biased region" description="Basic and acidic residues" evidence="1">
    <location>
        <begin position="135"/>
        <end position="149"/>
    </location>
</feature>
<feature type="transmembrane region" description="Helical" evidence="2">
    <location>
        <begin position="12"/>
        <end position="34"/>
    </location>
</feature>
<keyword evidence="2" id="KW-0472">Membrane</keyword>
<keyword evidence="2" id="KW-1133">Transmembrane helix</keyword>
<proteinExistence type="predicted"/>
<dbReference type="AlphaFoldDB" id="A0A9P1R8H2"/>
<dbReference type="EMBL" id="CVVU01000245">
    <property type="protein sequence ID" value="CRP80087.1"/>
    <property type="molecule type" value="Genomic_DNA"/>
</dbReference>
<evidence type="ECO:0000256" key="2">
    <source>
        <dbReference type="SAM" id="Phobius"/>
    </source>
</evidence>
<dbReference type="RefSeq" id="WP_003148978.1">
    <property type="nucleotide sequence ID" value="NZ_CP095771.1"/>
</dbReference>
<comment type="caution">
    <text evidence="3">The sequence shown here is derived from an EMBL/GenBank/DDBJ whole genome shotgun (WGS) entry which is preliminary data.</text>
</comment>
<gene>
    <name evidence="3" type="ORF">PAERUG_P19_London_7_VIM_2_05_10_05589</name>
</gene>
<sequence length="216" mass="22875">MIATDVSIMSRVIPVLQLAALSWIGVVLTFPQLVHQVPASPFSGEVLEQLREFSSKPRDETELNRLRAENAALQVIVKSASFNKVIEGTAPAASPLGDLGTVPMTTLPPLPDFMTGQPPYAPVRSAPPEEAPAADGKEGKGGEAKDQKAKRPAIAFKPIRITDNGSLLYLAADGNIRVSAPGTHLYGVNGTFVRGEDGKAELEISGSTVWLPLIGE</sequence>
<name>A0A9P1R8H2_PSEAI</name>
<evidence type="ECO:0000313" key="3">
    <source>
        <dbReference type="EMBL" id="CRP80087.1"/>
    </source>
</evidence>
<reference evidence="4" key="1">
    <citation type="submission" date="2015-06" db="EMBL/GenBank/DDBJ databases">
        <authorList>
            <person name="Radhakrishnan Rajesh"/>
            <person name="Underwood Anthony"/>
            <person name="Al-Shahib Ali"/>
        </authorList>
    </citation>
    <scope>NUCLEOTIDE SEQUENCE [LARGE SCALE GENOMIC DNA]</scope>
    <source>
        <strain evidence="4">P19_London_7_VIM_2_05_10</strain>
    </source>
</reference>
<feature type="region of interest" description="Disordered" evidence="1">
    <location>
        <begin position="107"/>
        <end position="150"/>
    </location>
</feature>
<evidence type="ECO:0000256" key="1">
    <source>
        <dbReference type="SAM" id="MobiDB-lite"/>
    </source>
</evidence>
<keyword evidence="2" id="KW-0812">Transmembrane</keyword>
<accession>A0A9P1R8H2</accession>
<organism evidence="3 4">
    <name type="scientific">Pseudomonas aeruginosa</name>
    <dbReference type="NCBI Taxonomy" id="287"/>
    <lineage>
        <taxon>Bacteria</taxon>
        <taxon>Pseudomonadati</taxon>
        <taxon>Pseudomonadota</taxon>
        <taxon>Gammaproteobacteria</taxon>
        <taxon>Pseudomonadales</taxon>
        <taxon>Pseudomonadaceae</taxon>
        <taxon>Pseudomonas</taxon>
    </lineage>
</organism>
<protein>
    <submittedName>
        <fullName evidence="3">Uncharacterized protein</fullName>
    </submittedName>
</protein>
<dbReference type="Proteomes" id="UP000045039">
    <property type="component" value="Unassembled WGS sequence"/>
</dbReference>
<evidence type="ECO:0000313" key="4">
    <source>
        <dbReference type="Proteomes" id="UP000045039"/>
    </source>
</evidence>